<proteinExistence type="predicted"/>
<dbReference type="EMBL" id="CAJNDS010002369">
    <property type="protein sequence ID" value="CAE7452443.1"/>
    <property type="molecule type" value="Genomic_DNA"/>
</dbReference>
<dbReference type="Proteomes" id="UP000604046">
    <property type="component" value="Unassembled WGS sequence"/>
</dbReference>
<accession>A0A812RTU6</accession>
<name>A0A812RTU6_9DINO</name>
<organism evidence="2 3">
    <name type="scientific">Symbiodinium natans</name>
    <dbReference type="NCBI Taxonomy" id="878477"/>
    <lineage>
        <taxon>Eukaryota</taxon>
        <taxon>Sar</taxon>
        <taxon>Alveolata</taxon>
        <taxon>Dinophyceae</taxon>
        <taxon>Suessiales</taxon>
        <taxon>Symbiodiniaceae</taxon>
        <taxon>Symbiodinium</taxon>
    </lineage>
</organism>
<evidence type="ECO:0000313" key="3">
    <source>
        <dbReference type="Proteomes" id="UP000604046"/>
    </source>
</evidence>
<dbReference type="AlphaFoldDB" id="A0A812RTU6"/>
<keyword evidence="3" id="KW-1185">Reference proteome</keyword>
<comment type="caution">
    <text evidence="2">The sequence shown here is derived from an EMBL/GenBank/DDBJ whole genome shotgun (WGS) entry which is preliminary data.</text>
</comment>
<feature type="region of interest" description="Disordered" evidence="1">
    <location>
        <begin position="220"/>
        <end position="257"/>
    </location>
</feature>
<evidence type="ECO:0000313" key="2">
    <source>
        <dbReference type="EMBL" id="CAE7452443.1"/>
    </source>
</evidence>
<sequence length="490" mass="53115">MECPWERGDDLPFDEPVDDLSWLPNVLDEDRRSENFSDVSPHSMDLGRCSFMGGARGDEFGDSPPYWSEPSETEMKRAAVRQARRLLAKSCTLAEKLGDLALGRLTILRSRNLPSGIQRLICDFLPLPAQELQGHRMLGLHTGLKLFFHSMASLPAGRLMCTSGSSLSLKGAELSLADFCARLGCPISPSAPVAVATSSEELLVLRTAGELRLGGEHLVEESDEDDDLPSSEMFPQDAPVSTRRAPKPKQRVEVKDSDVQANCLQSLPLDSRLFALAGMDHADPGSDISSVDIGASASLGRGVIHNLLCKGANPCVHFPDSTGTVRTAGENAARARDSSQQRIDDLLAHRLCHHMCCDHMFAGTPEEARRHAGVLLDDLAALEEHVALLKAAAQVWSKATPSKHMLCSTSYLYGRGVLLPDFGELHAALAAVPSKRVPSSEDIQAVADALRSLAEAESKEDRRSQLELCCPIAEQLGKPLALGTFYVFFC</sequence>
<evidence type="ECO:0000256" key="1">
    <source>
        <dbReference type="SAM" id="MobiDB-lite"/>
    </source>
</evidence>
<reference evidence="2" key="1">
    <citation type="submission" date="2021-02" db="EMBL/GenBank/DDBJ databases">
        <authorList>
            <person name="Dougan E. K."/>
            <person name="Rhodes N."/>
            <person name="Thang M."/>
            <person name="Chan C."/>
        </authorList>
    </citation>
    <scope>NUCLEOTIDE SEQUENCE</scope>
</reference>
<gene>
    <name evidence="2" type="primary">ANK1</name>
    <name evidence="2" type="ORF">SNAT2548_LOCUS24804</name>
</gene>
<protein>
    <submittedName>
        <fullName evidence="2">ANK1 protein</fullName>
    </submittedName>
</protein>
<dbReference type="OrthoDB" id="10408436at2759"/>